<comment type="caution">
    <text evidence="2">The sequence shown here is derived from an EMBL/GenBank/DDBJ whole genome shotgun (WGS) entry which is preliminary data.</text>
</comment>
<evidence type="ECO:0000313" key="3">
    <source>
        <dbReference type="Proteomes" id="UP000634668"/>
    </source>
</evidence>
<accession>A0A918MR29</accession>
<reference evidence="2" key="2">
    <citation type="submission" date="2020-09" db="EMBL/GenBank/DDBJ databases">
        <authorList>
            <person name="Sun Q."/>
            <person name="Kim S."/>
        </authorList>
    </citation>
    <scope>NUCLEOTIDE SEQUENCE</scope>
    <source>
        <strain evidence="2">KCTC 12113</strain>
    </source>
</reference>
<organism evidence="2 3">
    <name type="scientific">Arenibacter certesii</name>
    <dbReference type="NCBI Taxonomy" id="228955"/>
    <lineage>
        <taxon>Bacteria</taxon>
        <taxon>Pseudomonadati</taxon>
        <taxon>Bacteroidota</taxon>
        <taxon>Flavobacteriia</taxon>
        <taxon>Flavobacteriales</taxon>
        <taxon>Flavobacteriaceae</taxon>
        <taxon>Arenibacter</taxon>
    </lineage>
</organism>
<evidence type="ECO:0000256" key="1">
    <source>
        <dbReference type="SAM" id="MobiDB-lite"/>
    </source>
</evidence>
<sequence length="92" mass="10412">MEKETIVDKDYLEGFNLGYELAKELNLNSPMFKNLNSEDSHMNAMQAGMAEYSNEMEKGKGKENHAAIDETNRKRLGTYDDNGKDKGMNLST</sequence>
<feature type="region of interest" description="Disordered" evidence="1">
    <location>
        <begin position="55"/>
        <end position="92"/>
    </location>
</feature>
<reference evidence="2" key="1">
    <citation type="journal article" date="2014" name="Int. J. Syst. Evol. Microbiol.">
        <title>Complete genome sequence of Corynebacterium casei LMG S-19264T (=DSM 44701T), isolated from a smear-ripened cheese.</title>
        <authorList>
            <consortium name="US DOE Joint Genome Institute (JGI-PGF)"/>
            <person name="Walter F."/>
            <person name="Albersmeier A."/>
            <person name="Kalinowski J."/>
            <person name="Ruckert C."/>
        </authorList>
    </citation>
    <scope>NUCLEOTIDE SEQUENCE</scope>
    <source>
        <strain evidence="2">KCTC 12113</strain>
    </source>
</reference>
<dbReference type="Proteomes" id="UP000634668">
    <property type="component" value="Unassembled WGS sequence"/>
</dbReference>
<gene>
    <name evidence="2" type="ORF">GCM10007383_37450</name>
</gene>
<protein>
    <submittedName>
        <fullName evidence="2">Uncharacterized protein</fullName>
    </submittedName>
</protein>
<name>A0A918MR29_9FLAO</name>
<dbReference type="RefSeq" id="WP_026814793.1">
    <property type="nucleotide sequence ID" value="NZ_BMWP01000042.1"/>
</dbReference>
<evidence type="ECO:0000313" key="2">
    <source>
        <dbReference type="EMBL" id="GGW50046.1"/>
    </source>
</evidence>
<dbReference type="AlphaFoldDB" id="A0A918MR29"/>
<dbReference type="EMBL" id="BMWP01000042">
    <property type="protein sequence ID" value="GGW50046.1"/>
    <property type="molecule type" value="Genomic_DNA"/>
</dbReference>
<proteinExistence type="predicted"/>
<keyword evidence="3" id="KW-1185">Reference proteome</keyword>